<dbReference type="InterPro" id="IPR030191">
    <property type="entry name" value="CodB"/>
</dbReference>
<feature type="transmembrane region" description="Helical" evidence="1">
    <location>
        <begin position="170"/>
        <end position="187"/>
    </location>
</feature>
<accession>A0A846WQP6</accession>
<feature type="transmembrane region" description="Helical" evidence="1">
    <location>
        <begin position="236"/>
        <end position="253"/>
    </location>
</feature>
<evidence type="ECO:0000313" key="3">
    <source>
        <dbReference type="Proteomes" id="UP000563898"/>
    </source>
</evidence>
<gene>
    <name evidence="2" type="ORF">HGA05_20285</name>
</gene>
<feature type="transmembrane region" description="Helical" evidence="1">
    <location>
        <begin position="92"/>
        <end position="114"/>
    </location>
</feature>
<feature type="transmembrane region" description="Helical" evidence="1">
    <location>
        <begin position="274"/>
        <end position="297"/>
    </location>
</feature>
<organism evidence="2 3">
    <name type="scientific">Gordonia polyisoprenivorans</name>
    <dbReference type="NCBI Taxonomy" id="84595"/>
    <lineage>
        <taxon>Bacteria</taxon>
        <taxon>Bacillati</taxon>
        <taxon>Actinomycetota</taxon>
        <taxon>Actinomycetes</taxon>
        <taxon>Mycobacteriales</taxon>
        <taxon>Gordoniaceae</taxon>
        <taxon>Gordonia</taxon>
    </lineage>
</organism>
<feature type="transmembrane region" description="Helical" evidence="1">
    <location>
        <begin position="126"/>
        <end position="150"/>
    </location>
</feature>
<feature type="transmembrane region" description="Helical" evidence="1">
    <location>
        <begin position="445"/>
        <end position="468"/>
    </location>
</feature>
<feature type="transmembrane region" description="Helical" evidence="1">
    <location>
        <begin position="199"/>
        <end position="216"/>
    </location>
</feature>
<evidence type="ECO:0000256" key="1">
    <source>
        <dbReference type="SAM" id="Phobius"/>
    </source>
</evidence>
<feature type="transmembrane region" description="Helical" evidence="1">
    <location>
        <begin position="388"/>
        <end position="408"/>
    </location>
</feature>
<feature type="transmembrane region" description="Helical" evidence="1">
    <location>
        <begin position="361"/>
        <end position="382"/>
    </location>
</feature>
<protein>
    <submittedName>
        <fullName evidence="2">Uncharacterized protein</fullName>
    </submittedName>
</protein>
<dbReference type="Proteomes" id="UP000563898">
    <property type="component" value="Unassembled WGS sequence"/>
</dbReference>
<dbReference type="PANTHER" id="PTHR30569:SF0">
    <property type="entry name" value="CYTOSINE PERMEASE"/>
    <property type="match status" value="1"/>
</dbReference>
<dbReference type="PANTHER" id="PTHR30569">
    <property type="entry name" value="CYTOSINE TRANSPORTER CODB"/>
    <property type="match status" value="1"/>
</dbReference>
<keyword evidence="1" id="KW-1133">Transmembrane helix</keyword>
<dbReference type="EMBL" id="JAAXPC010000013">
    <property type="protein sequence ID" value="NKY03912.1"/>
    <property type="molecule type" value="Genomic_DNA"/>
</dbReference>
<dbReference type="GO" id="GO:0015209">
    <property type="term" value="F:cytosine transmembrane transporter activity"/>
    <property type="evidence" value="ECO:0007669"/>
    <property type="project" value="InterPro"/>
</dbReference>
<feature type="transmembrane region" description="Helical" evidence="1">
    <location>
        <begin position="60"/>
        <end position="80"/>
    </location>
</feature>
<dbReference type="RefSeq" id="WP_006370899.1">
    <property type="nucleotide sequence ID" value="NZ_JAAXPC010000013.1"/>
</dbReference>
<reference evidence="2 3" key="1">
    <citation type="submission" date="2020-04" db="EMBL/GenBank/DDBJ databases">
        <title>MicrobeNet Type strains.</title>
        <authorList>
            <person name="Nicholson A.C."/>
        </authorList>
    </citation>
    <scope>NUCLEOTIDE SEQUENCE [LARGE SCALE GENOMIC DNA]</scope>
    <source>
        <strain evidence="2 3">ATCC BAA-14</strain>
    </source>
</reference>
<sequence>MGSVYEQSDGVGDIPPPAPSAPVPAGWVVNDSDDPRVVAQQETEDYTNHVVPLTARQPRIAVLGSWWSIASAMAFLYYGALAASLAGTRQALIGLLVVVVVCSVLGAFIARASIGRGLNSTLLTRAMFGVKGAALTPLICGLGALYYAVFESSVMAAALQAYFQVFDIRVWYAIVIIGMLPLMLGGMQTWFTKLNTWSLPIYLIGVAAAVLVAGIRFGWGGDWFTTTPEITGHSSIPGWLVTFVLFMGNWLLFPDTPEFARFGRPSDTRFHANITFGWAFYLVAYGFNGLAGILIVALAAPGSTVAESAVTTGIVTSLGVIGLVVVLVSQVRINSANFYVASLCFDRVVCHFSRSSLPRKVWVVLIAIVTFLLMLTNVFSYIATALAWQGIVTVSWVGIVVTHLLVVSRRPEIRALRLPTVTRGFAVWAVSAAIGLVALESGHSVASQVAPLISLGASVVLYLLNVLLLDRLFTTTRVTDDPGTVRDDDRDQWLTRTQCSSCELSYTTYEVDAAADHPAEPLCLQCQMRPLAHQ</sequence>
<feature type="transmembrane region" description="Helical" evidence="1">
    <location>
        <begin position="309"/>
        <end position="328"/>
    </location>
</feature>
<name>A0A846WQP6_9ACTN</name>
<keyword evidence="1" id="KW-0472">Membrane</keyword>
<comment type="caution">
    <text evidence="2">The sequence shown here is derived from an EMBL/GenBank/DDBJ whole genome shotgun (WGS) entry which is preliminary data.</text>
</comment>
<evidence type="ECO:0000313" key="2">
    <source>
        <dbReference type="EMBL" id="NKY03912.1"/>
    </source>
</evidence>
<proteinExistence type="predicted"/>
<dbReference type="Gene3D" id="1.10.4160.10">
    <property type="entry name" value="Hydantoin permease"/>
    <property type="match status" value="1"/>
</dbReference>
<dbReference type="AlphaFoldDB" id="A0A846WQP6"/>
<feature type="transmembrane region" description="Helical" evidence="1">
    <location>
        <begin position="420"/>
        <end position="439"/>
    </location>
</feature>
<dbReference type="GO" id="GO:0005886">
    <property type="term" value="C:plasma membrane"/>
    <property type="evidence" value="ECO:0007669"/>
    <property type="project" value="TreeGrafter"/>
</dbReference>
<keyword evidence="1" id="KW-0812">Transmembrane</keyword>